<comment type="similarity">
    <text evidence="1">Belongs to the peptidase C1 family.</text>
</comment>
<dbReference type="Gene3D" id="3.90.70.10">
    <property type="entry name" value="Cysteine proteinases"/>
    <property type="match status" value="3"/>
</dbReference>
<evidence type="ECO:0000313" key="4">
    <source>
        <dbReference type="EMBL" id="OAO13425.1"/>
    </source>
</evidence>
<dbReference type="OrthoDB" id="190265at2759"/>
<dbReference type="Proteomes" id="UP000078348">
    <property type="component" value="Unassembled WGS sequence"/>
</dbReference>
<feature type="non-terminal residue" evidence="4">
    <location>
        <position position="1"/>
    </location>
</feature>
<dbReference type="InterPro" id="IPR000668">
    <property type="entry name" value="Peptidase_C1A_C"/>
</dbReference>
<dbReference type="PANTHER" id="PTHR12411">
    <property type="entry name" value="CYSTEINE PROTEASE FAMILY C1-RELATED"/>
    <property type="match status" value="1"/>
</dbReference>
<dbReference type="GO" id="GO:0006508">
    <property type="term" value="P:proteolysis"/>
    <property type="evidence" value="ECO:0007669"/>
    <property type="project" value="UniProtKB-KW"/>
</dbReference>
<evidence type="ECO:0000313" key="5">
    <source>
        <dbReference type="Proteomes" id="UP000078348"/>
    </source>
</evidence>
<dbReference type="InterPro" id="IPR013128">
    <property type="entry name" value="Peptidase_C1A"/>
</dbReference>
<dbReference type="EMBL" id="LXWW01000399">
    <property type="protein sequence ID" value="OAO13425.1"/>
    <property type="molecule type" value="Genomic_DNA"/>
</dbReference>
<sequence length="585" mass="66269">NQHIPQYCGSCWAFAAASAVSDRLRLMTKGAWPTAELSPQMIVNCATTANGCHGGGMSSAYKLMHERGAVDEGCMRYTADDNECTDINICRDCGHDYPCHAVKNYTKYFVEEYGSVSGEERMMKEIYARGPITCAIDATDDFYYNYRGGIYRDTSGAQSLNHAISVVGWGEEDGQKYWIMRNSWGSYWGEKGFARVVRGENNLGIESECTWAVPKVPQRMMANKRMRSAYNRAHYFPEPCAVRNDWNKVKPVIKTPQPYTYLNAAKLPESYDIRNIDGHNYATWNKNQHIPQYCGSCWAFAAASAVSDRLRLMTKGAWPTAELSPQMIVNCATTANGCHGGGMSSAYKLMHERGAVDEGCMRYTADDNECTDINICRDCGHDYPCHAVKNYTKYFVEEYGSVSGEERMMKEIYARGPITCAIDATDDFYYNYRGGIYRDTSGAQSLNHAISVVGWGEEDGQKYWIMRNSWGSYWGEKGFARVVRGENNLGIESECTWAVPKVPQRMMANKRMRSAYNRAHYFPEPCAVRNDWNKVKPVIKTPQPYTYLNAAKLPESYDIRNIDGHNYATWNKNQHIPQYCGSCWA</sequence>
<evidence type="ECO:0000256" key="1">
    <source>
        <dbReference type="ARBA" id="ARBA00008455"/>
    </source>
</evidence>
<dbReference type="AlphaFoldDB" id="A0A196S8Q0"/>
<dbReference type="GO" id="GO:0008234">
    <property type="term" value="F:cysteine-type peptidase activity"/>
    <property type="evidence" value="ECO:0007669"/>
    <property type="project" value="InterPro"/>
</dbReference>
<feature type="non-terminal residue" evidence="4">
    <location>
        <position position="585"/>
    </location>
</feature>
<proteinExistence type="inferred from homology"/>
<feature type="domain" description="Peptidase C1A papain C-terminal" evidence="3">
    <location>
        <begin position="1"/>
        <end position="213"/>
    </location>
</feature>
<reference evidence="4 5" key="1">
    <citation type="submission" date="2016-05" db="EMBL/GenBank/DDBJ databases">
        <title>Nuclear genome of Blastocystis sp. subtype 1 NandII.</title>
        <authorList>
            <person name="Gentekaki E."/>
            <person name="Curtis B."/>
            <person name="Stairs C."/>
            <person name="Eme L."/>
            <person name="Herman E."/>
            <person name="Klimes V."/>
            <person name="Arias M.C."/>
            <person name="Elias M."/>
            <person name="Hilliou F."/>
            <person name="Klute M."/>
            <person name="Malik S.-B."/>
            <person name="Pightling A."/>
            <person name="Rachubinski R."/>
            <person name="Salas D."/>
            <person name="Schlacht A."/>
            <person name="Suga H."/>
            <person name="Archibald J."/>
            <person name="Ball S.G."/>
            <person name="Clark G."/>
            <person name="Dacks J."/>
            <person name="Van Der Giezen M."/>
            <person name="Tsaousis A."/>
            <person name="Roger A."/>
        </authorList>
    </citation>
    <scope>NUCLEOTIDE SEQUENCE [LARGE SCALE GENOMIC DNA]</scope>
    <source>
        <strain evidence="5">ATCC 50177 / NandII</strain>
    </source>
</reference>
<name>A0A196S8Q0_BLAHN</name>
<comment type="caution">
    <text evidence="4">The sequence shown here is derived from an EMBL/GenBank/DDBJ whole genome shotgun (WGS) entry which is preliminary data.</text>
</comment>
<keyword evidence="5" id="KW-1185">Reference proteome</keyword>
<dbReference type="FunFam" id="3.90.70.10:FF:000117">
    <property type="entry name" value="Probable papain cysteine protease"/>
    <property type="match status" value="2"/>
</dbReference>
<keyword evidence="2" id="KW-0865">Zymogen</keyword>
<dbReference type="STRING" id="478820.A0A196S8Q0"/>
<dbReference type="Pfam" id="PF00112">
    <property type="entry name" value="Peptidase_C1"/>
    <property type="match status" value="2"/>
</dbReference>
<dbReference type="SMART" id="SM00645">
    <property type="entry name" value="Pept_C1"/>
    <property type="match status" value="2"/>
</dbReference>
<keyword evidence="4" id="KW-0378">Hydrolase</keyword>
<accession>A0A196S8Q0</accession>
<dbReference type="SUPFAM" id="SSF54001">
    <property type="entry name" value="Cysteine proteinases"/>
    <property type="match status" value="3"/>
</dbReference>
<keyword evidence="4" id="KW-0645">Protease</keyword>
<dbReference type="PRINTS" id="PR00705">
    <property type="entry name" value="PAPAIN"/>
</dbReference>
<evidence type="ECO:0000256" key="2">
    <source>
        <dbReference type="ARBA" id="ARBA00023145"/>
    </source>
</evidence>
<gene>
    <name evidence="4" type="ORF">AV274_4891</name>
</gene>
<organism evidence="4 5">
    <name type="scientific">Blastocystis sp. subtype 1 (strain ATCC 50177 / NandII)</name>
    <dbReference type="NCBI Taxonomy" id="478820"/>
    <lineage>
        <taxon>Eukaryota</taxon>
        <taxon>Sar</taxon>
        <taxon>Stramenopiles</taxon>
        <taxon>Bigyra</taxon>
        <taxon>Opalozoa</taxon>
        <taxon>Opalinata</taxon>
        <taxon>Blastocystidae</taxon>
        <taxon>Blastocystis</taxon>
    </lineage>
</organism>
<feature type="domain" description="Peptidase C1A papain C-terminal" evidence="3">
    <location>
        <begin position="267"/>
        <end position="499"/>
    </location>
</feature>
<dbReference type="InterPro" id="IPR038765">
    <property type="entry name" value="Papain-like_cys_pep_sf"/>
</dbReference>
<protein>
    <submittedName>
        <fullName evidence="4">Cysteine protease 1</fullName>
    </submittedName>
</protein>
<evidence type="ECO:0000259" key="3">
    <source>
        <dbReference type="SMART" id="SM00645"/>
    </source>
</evidence>